<feature type="compositionally biased region" description="Basic and acidic residues" evidence="1">
    <location>
        <begin position="41"/>
        <end position="53"/>
    </location>
</feature>
<protein>
    <submittedName>
        <fullName evidence="2">Uncharacterized protein</fullName>
    </submittedName>
</protein>
<gene>
    <name evidence="2" type="ORF">CSSPJE1EN2_LOCUS24447</name>
</gene>
<reference evidence="2" key="1">
    <citation type="submission" date="2024-03" db="EMBL/GenBank/DDBJ databases">
        <authorList>
            <consortium name="ELIXIR-Norway"/>
            <consortium name="Elixir Norway"/>
        </authorList>
    </citation>
    <scope>NUCLEOTIDE SEQUENCE</scope>
</reference>
<keyword evidence="3" id="KW-1185">Reference proteome</keyword>
<evidence type="ECO:0000313" key="2">
    <source>
        <dbReference type="EMBL" id="CAK9883196.1"/>
    </source>
</evidence>
<organism evidence="2 3">
    <name type="scientific">Sphagnum jensenii</name>
    <dbReference type="NCBI Taxonomy" id="128206"/>
    <lineage>
        <taxon>Eukaryota</taxon>
        <taxon>Viridiplantae</taxon>
        <taxon>Streptophyta</taxon>
        <taxon>Embryophyta</taxon>
        <taxon>Bryophyta</taxon>
        <taxon>Sphagnophytina</taxon>
        <taxon>Sphagnopsida</taxon>
        <taxon>Sphagnales</taxon>
        <taxon>Sphagnaceae</taxon>
        <taxon>Sphagnum</taxon>
    </lineage>
</organism>
<evidence type="ECO:0000256" key="1">
    <source>
        <dbReference type="SAM" id="MobiDB-lite"/>
    </source>
</evidence>
<evidence type="ECO:0000313" key="3">
    <source>
        <dbReference type="Proteomes" id="UP001497522"/>
    </source>
</evidence>
<feature type="region of interest" description="Disordered" evidence="1">
    <location>
        <begin position="1"/>
        <end position="97"/>
    </location>
</feature>
<dbReference type="Proteomes" id="UP001497522">
    <property type="component" value="Chromosome 9"/>
</dbReference>
<proteinExistence type="predicted"/>
<dbReference type="EMBL" id="OZ023710">
    <property type="protein sequence ID" value="CAK9883196.1"/>
    <property type="molecule type" value="Genomic_DNA"/>
</dbReference>
<sequence>MSSRSKATDDEGVEQQVEQEQSNNLNKSGAIGPTIVGYIEQEERKKKSSRSRETSQAGAKKQVKQEQRNKSSKNEAISQVREAEHVQQDGCRVSLIP</sequence>
<feature type="compositionally biased region" description="Basic and acidic residues" evidence="1">
    <location>
        <begin position="63"/>
        <end position="73"/>
    </location>
</feature>
<accession>A0ABP1C308</accession>
<name>A0ABP1C308_9BRYO</name>